<protein>
    <recommendedName>
        <fullName evidence="4">Membrane associated protein</fullName>
    </recommendedName>
</protein>
<reference evidence="2 3" key="1">
    <citation type="submission" date="2018-01" db="EMBL/GenBank/DDBJ databases">
        <title>Genome sequence of Borrelia tachyglossi.</title>
        <authorList>
            <person name="Gofton A.W."/>
        </authorList>
    </citation>
    <scope>NUCLEOTIDE SEQUENCE [LARGE SCALE GENOMIC DNA]</scope>
    <source>
        <strain evidence="2 3">Bc-F10-1268</strain>
    </source>
</reference>
<proteinExistence type="predicted"/>
<dbReference type="OrthoDB" id="350387at2"/>
<evidence type="ECO:0000313" key="3">
    <source>
        <dbReference type="Proteomes" id="UP000244655"/>
    </source>
</evidence>
<evidence type="ECO:0000313" key="2">
    <source>
        <dbReference type="EMBL" id="AWG42625.1"/>
    </source>
</evidence>
<feature type="transmembrane region" description="Helical" evidence="1">
    <location>
        <begin position="33"/>
        <end position="56"/>
    </location>
</feature>
<keyword evidence="1" id="KW-0472">Membrane</keyword>
<keyword evidence="1" id="KW-1133">Transmembrane helix</keyword>
<name>A0A2S1LWJ0_9SPIR</name>
<keyword evidence="1" id="KW-0812">Transmembrane</keyword>
<sequence>MGEFFFYTVRLIFIFILNMIFSIFYMLLYRDIFGIFVLFLMLINVFVIVSYLKYFYEIDFKGNKIFYKKFYSKLNFSFDDILWIEKRLLDNMLILTLNNMQKVKVCFLRKDYLVGFFRKLKAIRADLFIVKVQEFPKRYYVSGSYVTMLLFRILSSLFIYYVSFDNIIIFLLILLIDIKALICEVLGMKNLVVFYEFREDSICERKLFSKREYFYKFFDNVLVNSSKVDIDDDYLSFVYNHQGKGKKIYISDHRMSYSMQKAFAYVDRYCNRLT</sequence>
<dbReference type="AlphaFoldDB" id="A0A2S1LWJ0"/>
<dbReference type="Proteomes" id="UP000244655">
    <property type="component" value="Chromosome"/>
</dbReference>
<organism evidence="2 3">
    <name type="scientific">Candidatus Borreliella tachyglossi</name>
    <dbReference type="NCBI Taxonomy" id="1964448"/>
    <lineage>
        <taxon>Bacteria</taxon>
        <taxon>Pseudomonadati</taxon>
        <taxon>Spirochaetota</taxon>
        <taxon>Spirochaetia</taxon>
        <taxon>Spirochaetales</taxon>
        <taxon>Borreliaceae</taxon>
        <taxon>Borreliella</taxon>
    </lineage>
</organism>
<feature type="transmembrane region" description="Helical" evidence="1">
    <location>
        <begin position="167"/>
        <end position="188"/>
    </location>
</feature>
<dbReference type="EMBL" id="CP025785">
    <property type="protein sequence ID" value="AWG42625.1"/>
    <property type="molecule type" value="Genomic_DNA"/>
</dbReference>
<feature type="transmembrane region" description="Helical" evidence="1">
    <location>
        <begin position="7"/>
        <end position="27"/>
    </location>
</feature>
<evidence type="ECO:0000256" key="1">
    <source>
        <dbReference type="SAM" id="Phobius"/>
    </source>
</evidence>
<keyword evidence="3" id="KW-1185">Reference proteome</keyword>
<feature type="transmembrane region" description="Helical" evidence="1">
    <location>
        <begin position="139"/>
        <end position="161"/>
    </location>
</feature>
<accession>A0A2S1LWJ0</accession>
<gene>
    <name evidence="2" type="ORF">CR532_01200</name>
</gene>
<evidence type="ECO:0008006" key="4">
    <source>
        <dbReference type="Google" id="ProtNLM"/>
    </source>
</evidence>